<protein>
    <submittedName>
        <fullName evidence="1">Uncharacterized protein</fullName>
    </submittedName>
</protein>
<reference evidence="2" key="1">
    <citation type="submission" date="2018-05" db="EMBL/GenBank/DDBJ databases">
        <title>Leptospira yasudae sp. nov. and Leptospira stimsonii sp. nov., two pathogenic species of the genus Leptospira isolated from environmental sources.</title>
        <authorList>
            <person name="Casanovas-Massana A."/>
            <person name="Hamond C."/>
            <person name="Santos L.A."/>
            <person name="Hacker K.P."/>
            <person name="Balassiano I."/>
            <person name="Medeiros M.A."/>
            <person name="Reis M.G."/>
            <person name="Ko A.I."/>
            <person name="Wunder E.A."/>
        </authorList>
    </citation>
    <scope>NUCLEOTIDE SEQUENCE [LARGE SCALE GENOMIC DNA]</scope>
    <source>
        <strain evidence="2">Yale</strain>
    </source>
</reference>
<gene>
    <name evidence="1" type="ORF">DLM75_17695</name>
</gene>
<dbReference type="AlphaFoldDB" id="A0A396YVT0"/>
<name>A0A396YVT0_9LEPT</name>
<evidence type="ECO:0000313" key="2">
    <source>
        <dbReference type="Proteomes" id="UP000265798"/>
    </source>
</evidence>
<comment type="caution">
    <text evidence="1">The sequence shown here is derived from an EMBL/GenBank/DDBJ whole genome shotgun (WGS) entry which is preliminary data.</text>
</comment>
<organism evidence="1 2">
    <name type="scientific">Leptospira stimsonii</name>
    <dbReference type="NCBI Taxonomy" id="2202203"/>
    <lineage>
        <taxon>Bacteria</taxon>
        <taxon>Pseudomonadati</taxon>
        <taxon>Spirochaetota</taxon>
        <taxon>Spirochaetia</taxon>
        <taxon>Leptospirales</taxon>
        <taxon>Leptospiraceae</taxon>
        <taxon>Leptospira</taxon>
    </lineage>
</organism>
<dbReference type="EMBL" id="QHCT01000005">
    <property type="protein sequence ID" value="RHX87331.1"/>
    <property type="molecule type" value="Genomic_DNA"/>
</dbReference>
<accession>A0A396YVT0</accession>
<evidence type="ECO:0000313" key="1">
    <source>
        <dbReference type="EMBL" id="RHX87331.1"/>
    </source>
</evidence>
<proteinExistence type="predicted"/>
<sequence length="66" mass="7872">MKKESTVKVVELREGEGFFRKIDFFEIFKIFDDRYCAPAYAYRAGISLRLSDYLKEVFVKMRSVSF</sequence>
<dbReference type="Proteomes" id="UP000265798">
    <property type="component" value="Unassembled WGS sequence"/>
</dbReference>